<dbReference type="RefSeq" id="WP_089226440.1">
    <property type="nucleotide sequence ID" value="NZ_FZOF01000015.1"/>
</dbReference>
<evidence type="ECO:0000313" key="4">
    <source>
        <dbReference type="Proteomes" id="UP000198280"/>
    </source>
</evidence>
<protein>
    <submittedName>
        <fullName evidence="3">GlcNAc-PI de-N-acetylase</fullName>
    </submittedName>
</protein>
<dbReference type="PANTHER" id="PTHR12993:SF26">
    <property type="entry name" value="1D-MYO-INOSITOL 2-ACETAMIDO-2-DEOXY-ALPHA-D-GLUCOPYRANOSIDE DEACETYLASE"/>
    <property type="match status" value="1"/>
</dbReference>
<dbReference type="OrthoDB" id="6064917at2"/>
<dbReference type="GO" id="GO:0016811">
    <property type="term" value="F:hydrolase activity, acting on carbon-nitrogen (but not peptide) bonds, in linear amides"/>
    <property type="evidence" value="ECO:0007669"/>
    <property type="project" value="TreeGrafter"/>
</dbReference>
<keyword evidence="2" id="KW-0732">Signal</keyword>
<dbReference type="PROSITE" id="PS51318">
    <property type="entry name" value="TAT"/>
    <property type="match status" value="1"/>
</dbReference>
<dbReference type="EMBL" id="FZOF01000015">
    <property type="protein sequence ID" value="SNT16744.1"/>
    <property type="molecule type" value="Genomic_DNA"/>
</dbReference>
<reference evidence="3 4" key="1">
    <citation type="submission" date="2017-06" db="EMBL/GenBank/DDBJ databases">
        <authorList>
            <person name="Kim H.J."/>
            <person name="Triplett B.A."/>
        </authorList>
    </citation>
    <scope>NUCLEOTIDE SEQUENCE [LARGE SCALE GENOMIC DNA]</scope>
    <source>
        <strain evidence="3 4">CGMCC 4.1858</strain>
    </source>
</reference>
<dbReference type="Pfam" id="PF02585">
    <property type="entry name" value="PIG-L"/>
    <property type="match status" value="1"/>
</dbReference>
<dbReference type="GO" id="GO:0016137">
    <property type="term" value="P:glycoside metabolic process"/>
    <property type="evidence" value="ECO:0007669"/>
    <property type="project" value="UniProtKB-ARBA"/>
</dbReference>
<organism evidence="3 4">
    <name type="scientific">Actinacidiphila glaucinigra</name>
    <dbReference type="NCBI Taxonomy" id="235986"/>
    <lineage>
        <taxon>Bacteria</taxon>
        <taxon>Bacillati</taxon>
        <taxon>Actinomycetota</taxon>
        <taxon>Actinomycetes</taxon>
        <taxon>Kitasatosporales</taxon>
        <taxon>Streptomycetaceae</taxon>
        <taxon>Actinacidiphila</taxon>
    </lineage>
</organism>
<evidence type="ECO:0000313" key="3">
    <source>
        <dbReference type="EMBL" id="SNT16744.1"/>
    </source>
</evidence>
<dbReference type="Gene3D" id="3.40.50.10320">
    <property type="entry name" value="LmbE-like"/>
    <property type="match status" value="1"/>
</dbReference>
<dbReference type="InterPro" id="IPR003737">
    <property type="entry name" value="GlcNAc_PI_deacetylase-related"/>
</dbReference>
<feature type="chain" id="PRO_5012444319" evidence="2">
    <location>
        <begin position="22"/>
        <end position="686"/>
    </location>
</feature>
<dbReference type="PROSITE" id="PS51257">
    <property type="entry name" value="PROKAR_LIPOPROTEIN"/>
    <property type="match status" value="1"/>
</dbReference>
<evidence type="ECO:0000256" key="1">
    <source>
        <dbReference type="ARBA" id="ARBA00022833"/>
    </source>
</evidence>
<dbReference type="Proteomes" id="UP000198280">
    <property type="component" value="Unassembled WGS sequence"/>
</dbReference>
<keyword evidence="4" id="KW-1185">Reference proteome</keyword>
<dbReference type="SUPFAM" id="SSF102588">
    <property type="entry name" value="LmbE-like"/>
    <property type="match status" value="1"/>
</dbReference>
<sequence length="686" mass="72641">MKIAPTRRRLLAALAAGTAAAAVGGCSRPGVAATGPDPAPAPLAFRTTAGGARLLQVLAHPDDELYFMNPDTVHLVEAGVPVVSVYVTAGEAHGVNRPPGRPRPAPDKAAYSAARHQGLRQAYAAMLGTDVFTPWRRGTVRLAHGMSAEVDELRVGDREAVLVFLNLAMHGTTDRVGLPQLWQLPGMTLPTFPSAGSPNATRDTYTHEVLVDVLTGLLERYRPTVVHTLDPDPDLEANEATRRRDIEQSGYSDHWDHTATALFAWKAVARHADAVARDEGVAPAFLTTAYRGYYNRHWPHNLPPALLRRKAGYLAPYGGAPDWPCGDPSGCGDYQVGMGRPLTNRKGWVRSTHYRHPGTRLVPGTDAQGRLVAHGVLGTRAVRWRETAPGSGRWGPPRDLGGGPLAPALSVVADPAGGGPLLFALRFASLASDRAANTRDVVVLEEGRDWQGLGSPEDDPDRGRRIGVPVAVAVPDGRVHLFVRNAAKGLSARVREPGGIWGGWQDLGGGEVQDGLSAVVDRDGRVHVFAAGRAAVHHWSQDAPGRPLACRVLTALPVPADPPAAAAEPDGSLSLVYRLPASDELLVHRLGAVRAAAGPDRPRTFDGYGPVARAQGLLAGRAADGAVHVAALAHPARALRPGAPGYGFPALHTRPGARPAVVGFGTDASPWIWRPELRTPAQAPAR</sequence>
<feature type="signal peptide" evidence="2">
    <location>
        <begin position="1"/>
        <end position="21"/>
    </location>
</feature>
<dbReference type="AlphaFoldDB" id="A0A239KHW5"/>
<keyword evidence="1" id="KW-0862">Zinc</keyword>
<dbReference type="SUPFAM" id="SSF89372">
    <property type="entry name" value="Fucose-specific lectin"/>
    <property type="match status" value="1"/>
</dbReference>
<dbReference type="InterPro" id="IPR006311">
    <property type="entry name" value="TAT_signal"/>
</dbReference>
<dbReference type="PANTHER" id="PTHR12993">
    <property type="entry name" value="N-ACETYLGLUCOSAMINYL-PHOSPHATIDYLINOSITOL DE-N-ACETYLASE-RELATED"/>
    <property type="match status" value="1"/>
</dbReference>
<accession>A0A239KHW5</accession>
<proteinExistence type="predicted"/>
<evidence type="ECO:0000256" key="2">
    <source>
        <dbReference type="SAM" id="SignalP"/>
    </source>
</evidence>
<dbReference type="InterPro" id="IPR024078">
    <property type="entry name" value="LmbE-like_dom_sf"/>
</dbReference>
<gene>
    <name evidence="3" type="ORF">SAMN05216252_115171</name>
</gene>
<name>A0A239KHW5_9ACTN</name>